<dbReference type="AlphaFoldDB" id="A0A5A7UWW1"/>
<comment type="caution">
    <text evidence="2">The sequence shown here is derived from an EMBL/GenBank/DDBJ whole genome shotgun (WGS) entry which is preliminary data.</text>
</comment>
<sequence>MMEGENGNDRSGGGGRNRRRWWKAYTAELDRLVEGENSNDGSGGLKGSHLINWSIVTKPKEEGGLGISRLQVTNQALLSKWLWRYHSEPNSLWRRLIHIKYKGKHPGDLPSNISSSSSKAPWRSIINNIDWFKSNQGWNLNNGDQISFWYSNWSPEGCLSTAYPRLFALSIDKESSIKDVWNSNNNQWEITFRRKLNDRELSTWQKILENLPIPRTNRGPSKPTWIPDSKKLFSIASAKSCISHQPDRPVANPRVKLLELIWKTHVPMKIKFFMWCLVQRKLNTMEVIQQRMPNTLLQPNWCVLCKKDSETGAHLFLYCDRVKPLWSLLHRSLNFAPISDDFEAMFSFFLSLNQSLPKHKVVLCGLIAILWGNWCSRDPTLKNYSAATIALNLNAFCN</sequence>
<accession>A0A5A7UWW1</accession>
<name>A0A5A7UWW1_CUCMM</name>
<evidence type="ECO:0000313" key="2">
    <source>
        <dbReference type="EMBL" id="KAA0058105.1"/>
    </source>
</evidence>
<organism evidence="2 3">
    <name type="scientific">Cucumis melo var. makuwa</name>
    <name type="common">Oriental melon</name>
    <dbReference type="NCBI Taxonomy" id="1194695"/>
    <lineage>
        <taxon>Eukaryota</taxon>
        <taxon>Viridiplantae</taxon>
        <taxon>Streptophyta</taxon>
        <taxon>Embryophyta</taxon>
        <taxon>Tracheophyta</taxon>
        <taxon>Spermatophyta</taxon>
        <taxon>Magnoliopsida</taxon>
        <taxon>eudicotyledons</taxon>
        <taxon>Gunneridae</taxon>
        <taxon>Pentapetalae</taxon>
        <taxon>rosids</taxon>
        <taxon>fabids</taxon>
        <taxon>Cucurbitales</taxon>
        <taxon>Cucurbitaceae</taxon>
        <taxon>Benincaseae</taxon>
        <taxon>Cucumis</taxon>
    </lineage>
</organism>
<evidence type="ECO:0000313" key="3">
    <source>
        <dbReference type="Proteomes" id="UP000321393"/>
    </source>
</evidence>
<dbReference type="EMBL" id="SSTE01006842">
    <property type="protein sequence ID" value="KAA0058105.1"/>
    <property type="molecule type" value="Genomic_DNA"/>
</dbReference>
<dbReference type="OrthoDB" id="1751488at2759"/>
<dbReference type="PANTHER" id="PTHR36617">
    <property type="entry name" value="PROTEIN, PUTATIVE-RELATED"/>
    <property type="match status" value="1"/>
</dbReference>
<evidence type="ECO:0000259" key="1">
    <source>
        <dbReference type="Pfam" id="PF13966"/>
    </source>
</evidence>
<protein>
    <submittedName>
        <fullName evidence="2">LINE-1 retrotransposable element ORF2 protein</fullName>
    </submittedName>
</protein>
<dbReference type="InterPro" id="IPR026960">
    <property type="entry name" value="RVT-Znf"/>
</dbReference>
<dbReference type="Proteomes" id="UP000321393">
    <property type="component" value="Unassembled WGS sequence"/>
</dbReference>
<gene>
    <name evidence="2" type="ORF">E6C27_scaffold274G004130</name>
</gene>
<dbReference type="PANTHER" id="PTHR36617:SF16">
    <property type="entry name" value="OS04G0516500 PROTEIN"/>
    <property type="match status" value="1"/>
</dbReference>
<proteinExistence type="predicted"/>
<reference evidence="2 3" key="1">
    <citation type="submission" date="2019-08" db="EMBL/GenBank/DDBJ databases">
        <title>Draft genome sequences of two oriental melons (Cucumis melo L. var makuwa).</title>
        <authorList>
            <person name="Kwon S.-Y."/>
        </authorList>
    </citation>
    <scope>NUCLEOTIDE SEQUENCE [LARGE SCALE GENOMIC DNA]</scope>
    <source>
        <strain evidence="3">cv. SW 3</strain>
        <tissue evidence="2">Leaf</tissue>
    </source>
</reference>
<feature type="domain" description="Reverse transcriptase zinc-binding" evidence="1">
    <location>
        <begin position="252"/>
        <end position="326"/>
    </location>
</feature>
<dbReference type="Pfam" id="PF13966">
    <property type="entry name" value="zf-RVT"/>
    <property type="match status" value="1"/>
</dbReference>